<dbReference type="PANTHER" id="PTHR43628">
    <property type="entry name" value="ACTIVATOR OF C KINASE PROTEIN 1-RELATED"/>
    <property type="match status" value="1"/>
</dbReference>
<dbReference type="Pfam" id="PF08238">
    <property type="entry name" value="Sel1"/>
    <property type="match status" value="4"/>
</dbReference>
<sequence>MLANREKKKINYFEMLEKNLNSNNVDSSNTNSLLYKELSQIIQNFDKMDIREIEPTTQYIHDNIFEKDLNSVINEMVMNYFRKVNEGKTEIFIKKHALEYINNLEINLQEMINWLLDNQNDSNSIYLLGYFYYHGVGVSSNMQNALELYQKAANLENNAAQFDLANMYIDGEGGDKDYEKAFELSEKLTEKEYLCGINLLGFCYDNGIGTDINPENAFSLYKKAAELGNYFAQYNIALMYEKGSGTEKSIEQAIYWFKKSAEQGDLDDQDKLEELLNE</sequence>
<name>A0A2Z6S1Y3_9GLOM</name>
<dbReference type="SMART" id="SM00671">
    <property type="entry name" value="SEL1"/>
    <property type="match status" value="4"/>
</dbReference>
<dbReference type="EMBL" id="BEXD01002363">
    <property type="protein sequence ID" value="GBB98048.1"/>
    <property type="molecule type" value="Genomic_DNA"/>
</dbReference>
<gene>
    <name evidence="1" type="ORF">RclHR1_31240001</name>
</gene>
<dbReference type="PANTHER" id="PTHR43628:SF1">
    <property type="entry name" value="CHITIN SYNTHASE REGULATORY FACTOR 2-RELATED"/>
    <property type="match status" value="1"/>
</dbReference>
<comment type="caution">
    <text evidence="1">The sequence shown here is derived from an EMBL/GenBank/DDBJ whole genome shotgun (WGS) entry which is preliminary data.</text>
</comment>
<dbReference type="Gene3D" id="1.25.40.10">
    <property type="entry name" value="Tetratricopeptide repeat domain"/>
    <property type="match status" value="1"/>
</dbReference>
<dbReference type="Proteomes" id="UP000247702">
    <property type="component" value="Unassembled WGS sequence"/>
</dbReference>
<dbReference type="InterPro" id="IPR011990">
    <property type="entry name" value="TPR-like_helical_dom_sf"/>
</dbReference>
<dbReference type="SUPFAM" id="SSF81901">
    <property type="entry name" value="HCP-like"/>
    <property type="match status" value="1"/>
</dbReference>
<dbReference type="InterPro" id="IPR006597">
    <property type="entry name" value="Sel1-like"/>
</dbReference>
<dbReference type="InterPro" id="IPR052945">
    <property type="entry name" value="Mitotic_Regulator"/>
</dbReference>
<evidence type="ECO:0008006" key="3">
    <source>
        <dbReference type="Google" id="ProtNLM"/>
    </source>
</evidence>
<proteinExistence type="predicted"/>
<dbReference type="AlphaFoldDB" id="A0A2Z6S1Y3"/>
<accession>A0A2Z6S1Y3</accession>
<keyword evidence="2" id="KW-1185">Reference proteome</keyword>
<protein>
    <recommendedName>
        <fullName evidence="3">Sel1 repeat domain-containing protein</fullName>
    </recommendedName>
</protein>
<evidence type="ECO:0000313" key="1">
    <source>
        <dbReference type="EMBL" id="GBB98048.1"/>
    </source>
</evidence>
<organism evidence="1 2">
    <name type="scientific">Rhizophagus clarus</name>
    <dbReference type="NCBI Taxonomy" id="94130"/>
    <lineage>
        <taxon>Eukaryota</taxon>
        <taxon>Fungi</taxon>
        <taxon>Fungi incertae sedis</taxon>
        <taxon>Mucoromycota</taxon>
        <taxon>Glomeromycotina</taxon>
        <taxon>Glomeromycetes</taxon>
        <taxon>Glomerales</taxon>
        <taxon>Glomeraceae</taxon>
        <taxon>Rhizophagus</taxon>
    </lineage>
</organism>
<reference evidence="1 2" key="1">
    <citation type="submission" date="2017-11" db="EMBL/GenBank/DDBJ databases">
        <title>The genome of Rhizophagus clarus HR1 reveals common genetic basis of auxotrophy among arbuscular mycorrhizal fungi.</title>
        <authorList>
            <person name="Kobayashi Y."/>
        </authorList>
    </citation>
    <scope>NUCLEOTIDE SEQUENCE [LARGE SCALE GENOMIC DNA]</scope>
    <source>
        <strain evidence="1 2">HR1</strain>
    </source>
</reference>
<evidence type="ECO:0000313" key="2">
    <source>
        <dbReference type="Proteomes" id="UP000247702"/>
    </source>
</evidence>